<protein>
    <submittedName>
        <fullName evidence="2">Uncharacterized protein</fullName>
    </submittedName>
</protein>
<evidence type="ECO:0000313" key="2">
    <source>
        <dbReference type="EMBL" id="KAK9668694.1"/>
    </source>
</evidence>
<keyword evidence="3" id="KW-1185">Reference proteome</keyword>
<evidence type="ECO:0000313" key="3">
    <source>
        <dbReference type="Proteomes" id="UP001443914"/>
    </source>
</evidence>
<proteinExistence type="predicted"/>
<name>A0AAW1H0R5_SAPOF</name>
<dbReference type="AlphaFoldDB" id="A0AAW1H0R5"/>
<dbReference type="Proteomes" id="UP001443914">
    <property type="component" value="Unassembled WGS sequence"/>
</dbReference>
<accession>A0AAW1H0R5</accession>
<comment type="caution">
    <text evidence="2">The sequence shown here is derived from an EMBL/GenBank/DDBJ whole genome shotgun (WGS) entry which is preliminary data.</text>
</comment>
<sequence>MLLLFQAYLDLHGGQLKSGWDSQRFYHRSSATLHHPSYSPSFYLGDPQDLLKALKTYSSKKNSSLTGRCSGEFAHFTNGKPRSKKIPPPSPPSGPLGSGTPATSSANSNSMG</sequence>
<gene>
    <name evidence="2" type="ORF">RND81_13G078900</name>
</gene>
<reference evidence="2" key="1">
    <citation type="submission" date="2024-03" db="EMBL/GenBank/DDBJ databases">
        <title>WGS assembly of Saponaria officinalis var. Norfolk2.</title>
        <authorList>
            <person name="Jenkins J."/>
            <person name="Shu S."/>
            <person name="Grimwood J."/>
            <person name="Barry K."/>
            <person name="Goodstein D."/>
            <person name="Schmutz J."/>
            <person name="Leebens-Mack J."/>
            <person name="Osbourn A."/>
        </authorList>
    </citation>
    <scope>NUCLEOTIDE SEQUENCE [LARGE SCALE GENOMIC DNA]</scope>
    <source>
        <strain evidence="2">JIC</strain>
    </source>
</reference>
<feature type="compositionally biased region" description="Polar residues" evidence="1">
    <location>
        <begin position="102"/>
        <end position="112"/>
    </location>
</feature>
<organism evidence="2 3">
    <name type="scientific">Saponaria officinalis</name>
    <name type="common">Common soapwort</name>
    <name type="synonym">Lychnis saponaria</name>
    <dbReference type="NCBI Taxonomy" id="3572"/>
    <lineage>
        <taxon>Eukaryota</taxon>
        <taxon>Viridiplantae</taxon>
        <taxon>Streptophyta</taxon>
        <taxon>Embryophyta</taxon>
        <taxon>Tracheophyta</taxon>
        <taxon>Spermatophyta</taxon>
        <taxon>Magnoliopsida</taxon>
        <taxon>eudicotyledons</taxon>
        <taxon>Gunneridae</taxon>
        <taxon>Pentapetalae</taxon>
        <taxon>Caryophyllales</taxon>
        <taxon>Caryophyllaceae</taxon>
        <taxon>Caryophylleae</taxon>
        <taxon>Saponaria</taxon>
    </lineage>
</organism>
<feature type="region of interest" description="Disordered" evidence="1">
    <location>
        <begin position="61"/>
        <end position="112"/>
    </location>
</feature>
<evidence type="ECO:0000256" key="1">
    <source>
        <dbReference type="SAM" id="MobiDB-lite"/>
    </source>
</evidence>
<dbReference type="EMBL" id="JBDFQZ010000013">
    <property type="protein sequence ID" value="KAK9668694.1"/>
    <property type="molecule type" value="Genomic_DNA"/>
</dbReference>